<reference evidence="4 5" key="1">
    <citation type="submission" date="2020-12" db="EMBL/GenBank/DDBJ databases">
        <title>Olleya sediminilitoris sp. nov., isolated from a tidal flat.</title>
        <authorList>
            <person name="Park S."/>
            <person name="Yoon J.-H."/>
        </authorList>
    </citation>
    <scope>NUCLEOTIDE SEQUENCE [LARGE SCALE GENOMIC DNA]</scope>
    <source>
        <strain evidence="4 5">YSTF-M6</strain>
    </source>
</reference>
<organism evidence="4 5">
    <name type="scientific">Olleya sediminilitoris</name>
    <dbReference type="NCBI Taxonomy" id="2795739"/>
    <lineage>
        <taxon>Bacteria</taxon>
        <taxon>Pseudomonadati</taxon>
        <taxon>Bacteroidota</taxon>
        <taxon>Flavobacteriia</taxon>
        <taxon>Flavobacteriales</taxon>
        <taxon>Flavobacteriaceae</taxon>
    </lineage>
</organism>
<feature type="signal peptide" evidence="2">
    <location>
        <begin position="1"/>
        <end position="22"/>
    </location>
</feature>
<feature type="domain" description="PpiC" evidence="3">
    <location>
        <begin position="226"/>
        <end position="325"/>
    </location>
</feature>
<dbReference type="Proteomes" id="UP000605013">
    <property type="component" value="Unassembled WGS sequence"/>
</dbReference>
<accession>A0ABS1WKW7</accession>
<evidence type="ECO:0000313" key="5">
    <source>
        <dbReference type="Proteomes" id="UP000605013"/>
    </source>
</evidence>
<dbReference type="PANTHER" id="PTHR47245:SF2">
    <property type="entry name" value="PEPTIDYL-PROLYL CIS-TRANS ISOMERASE HP_0175-RELATED"/>
    <property type="match status" value="1"/>
</dbReference>
<comment type="caution">
    <text evidence="4">The sequence shown here is derived from an EMBL/GenBank/DDBJ whole genome shotgun (WGS) entry which is preliminary data.</text>
</comment>
<gene>
    <name evidence="4" type="ORF">JAO71_08105</name>
</gene>
<keyword evidence="2" id="KW-0732">Signal</keyword>
<keyword evidence="5" id="KW-1185">Reference proteome</keyword>
<dbReference type="SUPFAM" id="SSF54534">
    <property type="entry name" value="FKBP-like"/>
    <property type="match status" value="2"/>
</dbReference>
<sequence length="646" mass="74533">MKLNMLRLTLFVFFVSNFMVKAQNKSVLFTVNDVPVYASDFKRVYNKNLDLVKDDSQKDIDNYLDLFIKYKLKIAEARALELDKKTSYIREFGNYKNQLAKNYLNDNKVTDQLVEEAYQRLLTEIDANHILVRIEENASPQDSLSAYKEIQKLRGRVINEGFEAIKQDVHNGRTIFAEQLGYFTAFKMVYPFETAAYNTAVGQWSQPFRTQFGFHVVFVKDKRKNRGDLTVAHIMLTDKDGQQTAQQRIDEIYKRIQQGEAFGALAKQFSEDKSSSSKGGQLNTFSSGQLSSKAFEEVAFGLKNINDVSKPFKSEFGYHIVKLIDKKGIKSFEELEPELKNKIKRDSRSKVINDKRIEALYAKYNVSKTLPNLQPITSILNDNYFKSTWNIPNNFKNETVLVSIKDKPLTYMDFAKFLAKSQRQRQPKIDLNQLVKNNYKVFLESHLKAYQEENLENENEEYAHILGEYRDGLLLFDLMETQIWNVSKQDSVGLQSFYNAHKDNYFHDVRLDAIVASSAEKSMIKKTAKLLSKNTTVDQIKGQLNSDSKINVSFITDTLNVNHQALPKGLDIKTGVSKIFKHNDAYSVVKIIRVLPKTAKTFEESKGNVIADYQAKIEKEWLEKLAKKYTVKINQDTLKQVKDELK</sequence>
<dbReference type="InterPro" id="IPR000297">
    <property type="entry name" value="PPIase_PpiC"/>
</dbReference>
<dbReference type="PANTHER" id="PTHR47245">
    <property type="entry name" value="PEPTIDYLPROLYL ISOMERASE"/>
    <property type="match status" value="1"/>
</dbReference>
<feature type="domain" description="PpiC" evidence="3">
    <location>
        <begin position="122"/>
        <end position="221"/>
    </location>
</feature>
<evidence type="ECO:0000256" key="2">
    <source>
        <dbReference type="SAM" id="SignalP"/>
    </source>
</evidence>
<dbReference type="EMBL" id="JAEMEF010000005">
    <property type="protein sequence ID" value="MBL7559765.1"/>
    <property type="molecule type" value="Genomic_DNA"/>
</dbReference>
<dbReference type="GO" id="GO:0016853">
    <property type="term" value="F:isomerase activity"/>
    <property type="evidence" value="ECO:0007669"/>
    <property type="project" value="UniProtKB-KW"/>
</dbReference>
<keyword evidence="1 4" id="KW-0413">Isomerase</keyword>
<feature type="chain" id="PRO_5045834597" evidence="2">
    <location>
        <begin position="23"/>
        <end position="646"/>
    </location>
</feature>
<dbReference type="InterPro" id="IPR050245">
    <property type="entry name" value="PrsA_foldase"/>
</dbReference>
<proteinExistence type="predicted"/>
<dbReference type="PROSITE" id="PS50198">
    <property type="entry name" value="PPIC_PPIASE_2"/>
    <property type="match status" value="2"/>
</dbReference>
<dbReference type="Pfam" id="PF00639">
    <property type="entry name" value="Rotamase"/>
    <property type="match status" value="2"/>
</dbReference>
<keyword evidence="1" id="KW-0697">Rotamase</keyword>
<name>A0ABS1WKW7_9FLAO</name>
<evidence type="ECO:0000259" key="3">
    <source>
        <dbReference type="PROSITE" id="PS50198"/>
    </source>
</evidence>
<dbReference type="InterPro" id="IPR046357">
    <property type="entry name" value="PPIase_dom_sf"/>
</dbReference>
<evidence type="ECO:0000256" key="1">
    <source>
        <dbReference type="PROSITE-ProRule" id="PRU00278"/>
    </source>
</evidence>
<protein>
    <submittedName>
        <fullName evidence="4">Peptidylprolyl isomerase</fullName>
    </submittedName>
</protein>
<dbReference type="RefSeq" id="WP_203000135.1">
    <property type="nucleotide sequence ID" value="NZ_JAEMEF010000005.1"/>
</dbReference>
<dbReference type="Gene3D" id="3.10.50.40">
    <property type="match status" value="2"/>
</dbReference>
<evidence type="ECO:0000313" key="4">
    <source>
        <dbReference type="EMBL" id="MBL7559765.1"/>
    </source>
</evidence>